<proteinExistence type="predicted"/>
<name>A0AAJ5UIF2_XYLFS</name>
<sequence>MSLTTTHRCGTVFGKECKNSVHSGTRIRKPCGFFTPARFYVGRAAAIQDPQGESCPPSMSGFLPSRHPQVRRVRTSLLCSSNDIGDVFMTQLPAAVCFSGKSLSIIDRDGTPYLSARELARALGYADERSVLRIYARRTDEFTEQMTCVVKLTPQGEQARDIRIFSPRGCHLVAMFARTSVAAAFRRWVLDVLEVLPSIRKTGSYVSNDTVSLTTVRRCGTVAGKELKNSEKAAVSALVSSRIFCARTFLRREGGSDIRPFGESCPPVCFPVLNLPTFSGRRVRTSPRDHLSKAGDVL</sequence>
<gene>
    <name evidence="2" type="ORF">OK117_10000</name>
</gene>
<dbReference type="Proteomes" id="UP001211513">
    <property type="component" value="Chromosome"/>
</dbReference>
<evidence type="ECO:0000313" key="3">
    <source>
        <dbReference type="Proteomes" id="UP001211513"/>
    </source>
</evidence>
<evidence type="ECO:0000313" key="2">
    <source>
        <dbReference type="EMBL" id="WCF27954.1"/>
    </source>
</evidence>
<dbReference type="InterPro" id="IPR003497">
    <property type="entry name" value="BRO_N_domain"/>
</dbReference>
<accession>A0AAJ5UIF2</accession>
<dbReference type="AlphaFoldDB" id="A0AAJ5UIF2"/>
<dbReference type="EMBL" id="CP109886">
    <property type="protein sequence ID" value="WCF27954.1"/>
    <property type="molecule type" value="Genomic_DNA"/>
</dbReference>
<protein>
    <submittedName>
        <fullName evidence="2">BRO family protein</fullName>
    </submittedName>
</protein>
<feature type="domain" description="Bro-N" evidence="1">
    <location>
        <begin position="89"/>
        <end position="203"/>
    </location>
</feature>
<dbReference type="SMART" id="SM01040">
    <property type="entry name" value="Bro-N"/>
    <property type="match status" value="1"/>
</dbReference>
<evidence type="ECO:0000259" key="1">
    <source>
        <dbReference type="PROSITE" id="PS51750"/>
    </source>
</evidence>
<reference evidence="2" key="2">
    <citation type="submission" date="2022-10" db="EMBL/GenBank/DDBJ databases">
        <authorList>
            <person name="Landa B."/>
            <person name="Arias-Giraldo L.F."/>
            <person name="Roman-Ecija M."/>
            <person name="Velasco-Amo M.P."/>
            <person name="De La Fuente L."/>
            <person name="Marco-Noales E."/>
            <person name="Moralejo E."/>
        </authorList>
    </citation>
    <scope>NUCLEOTIDE SEQUENCE</scope>
    <source>
        <strain evidence="2">CFBP8073</strain>
    </source>
</reference>
<reference evidence="2" key="1">
    <citation type="journal article" date="2022" name="Phytopathology">
        <title>Complete circularized genome resources of seven strains of Xylella fastidiosa subsp. fastidiosa using hybrid assembly reveals unknown plasmids.</title>
        <authorList>
            <person name="Velasco-Amo M.D.P."/>
            <person name="Arias-Giraldo L.F.F."/>
            <person name="Ecija M.R."/>
            <person name="De La Fuente L."/>
            <person name="Marco-Noales E."/>
            <person name="Moralejo E."/>
            <person name="Navas-Cort J.A."/>
            <person name="Landa B.B."/>
        </authorList>
    </citation>
    <scope>NUCLEOTIDE SEQUENCE</scope>
    <source>
        <strain evidence="2">CFBP8073</strain>
    </source>
</reference>
<dbReference type="Pfam" id="PF02498">
    <property type="entry name" value="Bro-N"/>
    <property type="match status" value="1"/>
</dbReference>
<organism evidence="2 3">
    <name type="scientific">Xylella fastidiosa subsp. fastidiosa</name>
    <dbReference type="NCBI Taxonomy" id="644356"/>
    <lineage>
        <taxon>Bacteria</taxon>
        <taxon>Pseudomonadati</taxon>
        <taxon>Pseudomonadota</taxon>
        <taxon>Gammaproteobacteria</taxon>
        <taxon>Lysobacterales</taxon>
        <taxon>Lysobacteraceae</taxon>
        <taxon>Xylella</taxon>
    </lineage>
</organism>
<dbReference type="PROSITE" id="PS51750">
    <property type="entry name" value="BRO_N"/>
    <property type="match status" value="1"/>
</dbReference>